<evidence type="ECO:0000256" key="2">
    <source>
        <dbReference type="ARBA" id="ARBA00022714"/>
    </source>
</evidence>
<dbReference type="Proteomes" id="UP000505377">
    <property type="component" value="Chromosome"/>
</dbReference>
<dbReference type="InterPro" id="IPR036010">
    <property type="entry name" value="2Fe-2S_ferredoxin-like_sf"/>
</dbReference>
<dbReference type="InterPro" id="IPR012675">
    <property type="entry name" value="Beta-grasp_dom_sf"/>
</dbReference>
<dbReference type="AlphaFoldDB" id="A0A6M6JGM8"/>
<dbReference type="Gene3D" id="3.10.20.30">
    <property type="match status" value="1"/>
</dbReference>
<dbReference type="EMBL" id="CP053564">
    <property type="protein sequence ID" value="QJY46077.1"/>
    <property type="molecule type" value="Genomic_DNA"/>
</dbReference>
<dbReference type="InterPro" id="IPR001055">
    <property type="entry name" value="Adrenodoxin-like"/>
</dbReference>
<dbReference type="Pfam" id="PF00111">
    <property type="entry name" value="Fer2"/>
    <property type="match status" value="1"/>
</dbReference>
<name>A0A6M6JGM8_9PSEU</name>
<evidence type="ECO:0000256" key="3">
    <source>
        <dbReference type="ARBA" id="ARBA00022723"/>
    </source>
</evidence>
<dbReference type="KEGG" id="pbro:HOP40_09900"/>
<comment type="similarity">
    <text evidence="1">Belongs to the adrenodoxin/putidaredoxin family.</text>
</comment>
<keyword evidence="4" id="KW-0408">Iron</keyword>
<dbReference type="GO" id="GO:0140647">
    <property type="term" value="P:P450-containing electron transport chain"/>
    <property type="evidence" value="ECO:0007669"/>
    <property type="project" value="InterPro"/>
</dbReference>
<proteinExistence type="inferred from homology"/>
<dbReference type="PANTHER" id="PTHR23426:SF65">
    <property type="entry name" value="FERREDOXIN-2, MITOCHONDRIAL"/>
    <property type="match status" value="1"/>
</dbReference>
<dbReference type="SUPFAM" id="SSF54292">
    <property type="entry name" value="2Fe-2S ferredoxin-like"/>
    <property type="match status" value="1"/>
</dbReference>
<keyword evidence="9" id="KW-1185">Reference proteome</keyword>
<keyword evidence="5" id="KW-0411">Iron-sulfur</keyword>
<evidence type="ECO:0000259" key="7">
    <source>
        <dbReference type="PROSITE" id="PS51085"/>
    </source>
</evidence>
<dbReference type="InterPro" id="IPR001041">
    <property type="entry name" value="2Fe-2S_ferredoxin-type"/>
</dbReference>
<evidence type="ECO:0000256" key="6">
    <source>
        <dbReference type="ARBA" id="ARBA00034078"/>
    </source>
</evidence>
<feature type="domain" description="2Fe-2S ferredoxin-type" evidence="7">
    <location>
        <begin position="2"/>
        <end position="104"/>
    </location>
</feature>
<dbReference type="GO" id="GO:0046872">
    <property type="term" value="F:metal ion binding"/>
    <property type="evidence" value="ECO:0007669"/>
    <property type="project" value="UniProtKB-KW"/>
</dbReference>
<accession>A0A6M6JGM8</accession>
<organism evidence="8 9">
    <name type="scientific">Pseudonocardia broussonetiae</name>
    <dbReference type="NCBI Taxonomy" id="2736640"/>
    <lineage>
        <taxon>Bacteria</taxon>
        <taxon>Bacillati</taxon>
        <taxon>Actinomycetota</taxon>
        <taxon>Actinomycetes</taxon>
        <taxon>Pseudonocardiales</taxon>
        <taxon>Pseudonocardiaceae</taxon>
        <taxon>Pseudonocardia</taxon>
    </lineage>
</organism>
<dbReference type="GO" id="GO:0005829">
    <property type="term" value="C:cytosol"/>
    <property type="evidence" value="ECO:0007669"/>
    <property type="project" value="TreeGrafter"/>
</dbReference>
<dbReference type="PANTHER" id="PTHR23426">
    <property type="entry name" value="FERREDOXIN/ADRENODOXIN"/>
    <property type="match status" value="1"/>
</dbReference>
<comment type="cofactor">
    <cofactor evidence="6">
        <name>[2Fe-2S] cluster</name>
        <dbReference type="ChEBI" id="CHEBI:190135"/>
    </cofactor>
</comment>
<keyword evidence="2" id="KW-0001">2Fe-2S</keyword>
<sequence>MPSLIFVLPDGTRRTVEGEAGLSVMQVALAEDLPGIVAECGGNAMCATCHVYAAAPERLPPVKDIEDEMLTSTAAPRRPTSRLSCQVEVVDDWGEMTFVLPETQL</sequence>
<gene>
    <name evidence="8" type="ORF">HOP40_09900</name>
</gene>
<keyword evidence="3" id="KW-0479">Metal-binding</keyword>
<dbReference type="GO" id="GO:0051537">
    <property type="term" value="F:2 iron, 2 sulfur cluster binding"/>
    <property type="evidence" value="ECO:0007669"/>
    <property type="project" value="UniProtKB-KW"/>
</dbReference>
<dbReference type="PROSITE" id="PS51085">
    <property type="entry name" value="2FE2S_FER_2"/>
    <property type="match status" value="1"/>
</dbReference>
<protein>
    <submittedName>
        <fullName evidence="8">(2Fe-2S)-binding protein</fullName>
    </submittedName>
</protein>
<dbReference type="RefSeq" id="WP_172156933.1">
    <property type="nucleotide sequence ID" value="NZ_CP053564.1"/>
</dbReference>
<evidence type="ECO:0000313" key="9">
    <source>
        <dbReference type="Proteomes" id="UP000505377"/>
    </source>
</evidence>
<evidence type="ECO:0000256" key="1">
    <source>
        <dbReference type="ARBA" id="ARBA00010914"/>
    </source>
</evidence>
<evidence type="ECO:0000313" key="8">
    <source>
        <dbReference type="EMBL" id="QJY46077.1"/>
    </source>
</evidence>
<reference evidence="8 9" key="1">
    <citation type="submission" date="2020-05" db="EMBL/GenBank/DDBJ databases">
        <authorList>
            <person name="Mo P."/>
        </authorList>
    </citation>
    <scope>NUCLEOTIDE SEQUENCE [LARGE SCALE GENOMIC DNA]</scope>
    <source>
        <strain evidence="8 9">Gen01</strain>
    </source>
</reference>
<dbReference type="GO" id="GO:0009055">
    <property type="term" value="F:electron transfer activity"/>
    <property type="evidence" value="ECO:0007669"/>
    <property type="project" value="TreeGrafter"/>
</dbReference>
<evidence type="ECO:0000256" key="4">
    <source>
        <dbReference type="ARBA" id="ARBA00023004"/>
    </source>
</evidence>
<evidence type="ECO:0000256" key="5">
    <source>
        <dbReference type="ARBA" id="ARBA00023014"/>
    </source>
</evidence>